<dbReference type="Gene3D" id="3.10.105.10">
    <property type="entry name" value="Dipeptide-binding Protein, Domain 3"/>
    <property type="match status" value="1"/>
</dbReference>
<dbReference type="InterPro" id="IPR000914">
    <property type="entry name" value="SBP_5_dom"/>
</dbReference>
<dbReference type="RefSeq" id="WP_251408725.1">
    <property type="nucleotide sequence ID" value="NZ_JAMQGM010000002.1"/>
</dbReference>
<reference evidence="3" key="1">
    <citation type="journal article" date="2023" name="Int. J. Syst. Evol. Microbiol.">
        <title>Streptomyces meridianus sp. nov. isolated from brackish water of the Tagus estuary in Alcochete, Portugal.</title>
        <authorList>
            <person name="Santos J.D.N."/>
            <person name="Klimek D."/>
            <person name="Calusinska M."/>
            <person name="Lobo Da Cunha A."/>
            <person name="Catita J."/>
            <person name="Goncalves H."/>
            <person name="Gonzalez I."/>
            <person name="Reyes F."/>
            <person name="Lage O.M."/>
        </authorList>
    </citation>
    <scope>NUCLEOTIDE SEQUENCE</scope>
    <source>
        <strain evidence="3">MTZ3.1</strain>
    </source>
</reference>
<dbReference type="PANTHER" id="PTHR30290:SF65">
    <property type="entry name" value="MONOACYL PHOSPHATIDYLINOSITOL TETRAMANNOSIDE-BINDING PROTEIN LPQW-RELATED"/>
    <property type="match status" value="1"/>
</dbReference>
<feature type="compositionally biased region" description="Basic and acidic residues" evidence="1">
    <location>
        <begin position="472"/>
        <end position="485"/>
    </location>
</feature>
<sequence length="664" mass="71126">MSIDGVRGAAASGRRRWGALLAGVLLPLPLLAGCSSGSDGSGGGVGEDVASAERGAVRDGGTLRWAIDTMPGTFNTFQADADAASDRIAGAVLPALFTLDSQGRPQRNPDYLEAADVVRTEPRQVVVYKLNPKAKWSDGRAVRALDFAAQWKALSGKDSAFWTARNAGYDRIRSVRQGDDPHQVEVTFRKPYSDWQSLFTPLYPRSVMGSPGAFNDGARRSLKATAGPFRLKGRDTDRNTVTIERDPRWWGDRAKLDRIVFKAVPRDRRVQALEAGSLDLATVDPSTAKKIAGPGGVQQAKGKEGEQGNAGAPAARPGATGAEASAALKSWARAHGTAEERAAEKDARAAAVAAAARKKSLEGYTLRKSLEPAYTQLAMNGESGPLSDERVRRAVARALDRQKLAEAVLKPLGLPAEPLGSHLRVAGQQGYEDNSSALGSQDTEAAQGLLTEAGWRPVPGSRPKSEQNAAEDGSKPEDGEKARKEVVTAKKNGKALTLRFVLPTGPGTESVRTVGNRISAMLDAIGIRTEMVKVEDDSYFKDYVASGGYDLALYSWPATAFPATDGRPIFAKPRPGNDGSLIVEQNYTRVGTDRIDQLFEKALAELDPDESRKLMARADARIWAVAGSIPLFQRPQLVAVKPRVANAGAFGFATPRYQDIGFRR</sequence>
<dbReference type="PROSITE" id="PS51257">
    <property type="entry name" value="PROKAR_LIPOPROTEIN"/>
    <property type="match status" value="1"/>
</dbReference>
<dbReference type="SUPFAM" id="SSF53850">
    <property type="entry name" value="Periplasmic binding protein-like II"/>
    <property type="match status" value="2"/>
</dbReference>
<dbReference type="Gene3D" id="3.40.190.10">
    <property type="entry name" value="Periplasmic binding protein-like II"/>
    <property type="match status" value="1"/>
</dbReference>
<feature type="domain" description="Solute-binding protein family 5" evidence="2">
    <location>
        <begin position="122"/>
        <end position="301"/>
    </location>
</feature>
<organism evidence="3 4">
    <name type="scientific">Streptomyces meridianus</name>
    <dbReference type="NCBI Taxonomy" id="2938945"/>
    <lineage>
        <taxon>Bacteria</taxon>
        <taxon>Bacillati</taxon>
        <taxon>Actinomycetota</taxon>
        <taxon>Actinomycetes</taxon>
        <taxon>Kitasatosporales</taxon>
        <taxon>Streptomycetaceae</taxon>
        <taxon>Streptomyces</taxon>
    </lineage>
</organism>
<feature type="domain" description="Solute-binding protein family 5" evidence="2">
    <location>
        <begin position="351"/>
        <end position="570"/>
    </location>
</feature>
<dbReference type="EMBL" id="JAMQGM010000002">
    <property type="protein sequence ID" value="MCM2576228.1"/>
    <property type="molecule type" value="Genomic_DNA"/>
</dbReference>
<accession>A0ABT0X2S9</accession>
<dbReference type="Gene3D" id="3.90.76.10">
    <property type="entry name" value="Dipeptide-binding Protein, Domain 1"/>
    <property type="match status" value="1"/>
</dbReference>
<proteinExistence type="predicted"/>
<feature type="region of interest" description="Disordered" evidence="1">
    <location>
        <begin position="287"/>
        <end position="321"/>
    </location>
</feature>
<name>A0ABT0X2S9_9ACTN</name>
<dbReference type="InterPro" id="IPR030678">
    <property type="entry name" value="Peptide/Ni-bd"/>
</dbReference>
<feature type="region of interest" description="Disordered" evidence="1">
    <location>
        <begin position="453"/>
        <end position="485"/>
    </location>
</feature>
<comment type="caution">
    <text evidence="3">The sequence shown here is derived from an EMBL/GenBank/DDBJ whole genome shotgun (WGS) entry which is preliminary data.</text>
</comment>
<protein>
    <submittedName>
        <fullName evidence="3">ABC transporter family substrate-binding protein</fullName>
    </submittedName>
</protein>
<dbReference type="PANTHER" id="PTHR30290">
    <property type="entry name" value="PERIPLASMIC BINDING COMPONENT OF ABC TRANSPORTER"/>
    <property type="match status" value="1"/>
</dbReference>
<evidence type="ECO:0000259" key="2">
    <source>
        <dbReference type="Pfam" id="PF00496"/>
    </source>
</evidence>
<gene>
    <name evidence="3" type="ORF">M1E25_02475</name>
</gene>
<keyword evidence="4" id="KW-1185">Reference proteome</keyword>
<evidence type="ECO:0000313" key="4">
    <source>
        <dbReference type="Proteomes" id="UP001167160"/>
    </source>
</evidence>
<dbReference type="Pfam" id="PF00496">
    <property type="entry name" value="SBP_bac_5"/>
    <property type="match status" value="2"/>
</dbReference>
<dbReference type="InterPro" id="IPR039424">
    <property type="entry name" value="SBP_5"/>
</dbReference>
<evidence type="ECO:0000256" key="1">
    <source>
        <dbReference type="SAM" id="MobiDB-lite"/>
    </source>
</evidence>
<feature type="compositionally biased region" description="Low complexity" evidence="1">
    <location>
        <begin position="309"/>
        <end position="321"/>
    </location>
</feature>
<dbReference type="PIRSF" id="PIRSF002741">
    <property type="entry name" value="MppA"/>
    <property type="match status" value="1"/>
</dbReference>
<dbReference type="Proteomes" id="UP001167160">
    <property type="component" value="Unassembled WGS sequence"/>
</dbReference>
<dbReference type="CDD" id="cd08501">
    <property type="entry name" value="PBP2_Lpqw"/>
    <property type="match status" value="1"/>
</dbReference>
<evidence type="ECO:0000313" key="3">
    <source>
        <dbReference type="EMBL" id="MCM2576228.1"/>
    </source>
</evidence>